<feature type="region of interest" description="Disordered" evidence="2">
    <location>
        <begin position="221"/>
        <end position="278"/>
    </location>
</feature>
<reference evidence="3 4" key="1">
    <citation type="journal article" date="2021" name="DNA Res.">
        <title>Genome analysis of Candida subhashii reveals its hybrid nature and dual mitochondrial genome conformations.</title>
        <authorList>
            <person name="Mixao V."/>
            <person name="Hegedusova E."/>
            <person name="Saus E."/>
            <person name="Pryszcz L.P."/>
            <person name="Cillingova A."/>
            <person name="Nosek J."/>
            <person name="Gabaldon T."/>
        </authorList>
    </citation>
    <scope>NUCLEOTIDE SEQUENCE [LARGE SCALE GENOMIC DNA]</scope>
    <source>
        <strain evidence="3 4">CBS 10753</strain>
    </source>
</reference>
<gene>
    <name evidence="3" type="ORF">J8A68_006141</name>
</gene>
<keyword evidence="4" id="KW-1185">Reference proteome</keyword>
<evidence type="ECO:0008006" key="5">
    <source>
        <dbReference type="Google" id="ProtNLM"/>
    </source>
</evidence>
<dbReference type="Pfam" id="PF13540">
    <property type="entry name" value="RCC1_2"/>
    <property type="match status" value="1"/>
</dbReference>
<accession>A0A8J5Q001</accession>
<dbReference type="PANTHER" id="PTHR45982:SF3">
    <property type="entry name" value="F-BOX PROTEIN POF9"/>
    <property type="match status" value="1"/>
</dbReference>
<evidence type="ECO:0000256" key="2">
    <source>
        <dbReference type="SAM" id="MobiDB-lite"/>
    </source>
</evidence>
<evidence type="ECO:0000313" key="4">
    <source>
        <dbReference type="Proteomes" id="UP000694255"/>
    </source>
</evidence>
<protein>
    <recommendedName>
        <fullName evidence="5">SCF-associated factor 1</fullName>
    </recommendedName>
</protein>
<feature type="repeat" description="RCC1" evidence="1">
    <location>
        <begin position="547"/>
        <end position="619"/>
    </location>
</feature>
<dbReference type="OrthoDB" id="61110at2759"/>
<dbReference type="GO" id="GO:0005737">
    <property type="term" value="C:cytoplasm"/>
    <property type="evidence" value="ECO:0007669"/>
    <property type="project" value="TreeGrafter"/>
</dbReference>
<dbReference type="PROSITE" id="PS50012">
    <property type="entry name" value="RCC1_3"/>
    <property type="match status" value="2"/>
</dbReference>
<dbReference type="RefSeq" id="XP_049260578.1">
    <property type="nucleotide sequence ID" value="XM_049410281.1"/>
</dbReference>
<comment type="caution">
    <text evidence="3">The sequence shown here is derived from an EMBL/GenBank/DDBJ whole genome shotgun (WGS) entry which is preliminary data.</text>
</comment>
<feature type="compositionally biased region" description="Acidic residues" evidence="2">
    <location>
        <begin position="230"/>
        <end position="240"/>
    </location>
</feature>
<dbReference type="PANTHER" id="PTHR45982">
    <property type="entry name" value="REGULATOR OF CHROMOSOME CONDENSATION"/>
    <property type="match status" value="1"/>
</dbReference>
<feature type="repeat" description="RCC1" evidence="1">
    <location>
        <begin position="87"/>
        <end position="155"/>
    </location>
</feature>
<dbReference type="InterPro" id="IPR051553">
    <property type="entry name" value="Ran_GTPase-activating"/>
</dbReference>
<dbReference type="InterPro" id="IPR000408">
    <property type="entry name" value="Reg_chr_condens"/>
</dbReference>
<evidence type="ECO:0000256" key="1">
    <source>
        <dbReference type="PROSITE-ProRule" id="PRU00235"/>
    </source>
</evidence>
<organism evidence="3 4">
    <name type="scientific">[Candida] subhashii</name>
    <dbReference type="NCBI Taxonomy" id="561895"/>
    <lineage>
        <taxon>Eukaryota</taxon>
        <taxon>Fungi</taxon>
        <taxon>Dikarya</taxon>
        <taxon>Ascomycota</taxon>
        <taxon>Saccharomycotina</taxon>
        <taxon>Pichiomycetes</taxon>
        <taxon>Debaryomycetaceae</taxon>
        <taxon>Spathaspora</taxon>
    </lineage>
</organism>
<dbReference type="AlphaFoldDB" id="A0A8J5Q001"/>
<sequence>MNLSILDLGDDILVSQIPKYLTPEEIFNFSIINKSIYQLYYHSQLSSLLFQILYNKKFTNNENNYTLSLKDKLNWKQLFELRCNPKQKVYTWGSPSGGRLGYLISRVDQYRTRRINEGGHHQWSVNMPCNIHEFNDHIIVDIVANGYSFIILTNSGEMWFTGVDWKQPHHTTGATPGPIHQQDYRPNPGALALESLNNQNGRTLGSRRSLRLGGMRGVMPMPFTRHDPNEEGNQDEEEETTTATTPPHAPTGSPVPGSRRRLQPTESSEDEEVPEFYHPPSKIKETNFLSRLFLPPRNNWKSRKVISLSTGREHIIALDNFNHIYSWDTGCCTNIGIRIRFPGIPDDSFVVKIVAGWNLSCCLIVGIGLVVWYSREPLSQAQFERHEFESDAKYIVIPFTKDDIVDFTVGADCIIYIKRSDGKLYQFKFNAHDFATRNTPINPDEITNCIQPMSNFNNWKSNIEQQGAENVRFTKLNSCYTNFAVFTNHDHVLIGSRKHLVHYEEQRQNGEDEAEGRSPIIMDELQGKNIKTLEIGDYHYLALTNDGDILSWGRESSGCGCLGLGSEDDVVRDHPEEAVLDDYHSLQAIKPLKVKNPPYPGKWVSIAASGWHSGGIYVPIEDTV</sequence>
<dbReference type="GO" id="GO:0005085">
    <property type="term" value="F:guanyl-nucleotide exchange factor activity"/>
    <property type="evidence" value="ECO:0007669"/>
    <property type="project" value="TreeGrafter"/>
</dbReference>
<name>A0A8J5Q001_9ASCO</name>
<dbReference type="EMBL" id="JAGSYN010000324">
    <property type="protein sequence ID" value="KAG7660344.1"/>
    <property type="molecule type" value="Genomic_DNA"/>
</dbReference>
<dbReference type="GeneID" id="73472940"/>
<feature type="region of interest" description="Disordered" evidence="2">
    <location>
        <begin position="186"/>
        <end position="207"/>
    </location>
</feature>
<evidence type="ECO:0000313" key="3">
    <source>
        <dbReference type="EMBL" id="KAG7660344.1"/>
    </source>
</evidence>
<proteinExistence type="predicted"/>
<dbReference type="Proteomes" id="UP000694255">
    <property type="component" value="Unassembled WGS sequence"/>
</dbReference>